<sequence length="42" mass="4784">MGVTQMSSMILLMPKSIFSTSLVRFYTKTCSAWQRLGSRLIL</sequence>
<evidence type="ECO:0000313" key="1">
    <source>
        <dbReference type="EMBL" id="EJW93282.1"/>
    </source>
</evidence>
<comment type="caution">
    <text evidence="1">The sequence shown here is derived from an EMBL/GenBank/DDBJ whole genome shotgun (WGS) entry which is preliminary data.</text>
</comment>
<dbReference type="AlphaFoldDB" id="J9FUM1"/>
<dbReference type="EMBL" id="AMCI01007064">
    <property type="protein sequence ID" value="EJW93282.1"/>
    <property type="molecule type" value="Genomic_DNA"/>
</dbReference>
<organism evidence="1">
    <name type="scientific">gut metagenome</name>
    <dbReference type="NCBI Taxonomy" id="749906"/>
    <lineage>
        <taxon>unclassified sequences</taxon>
        <taxon>metagenomes</taxon>
        <taxon>organismal metagenomes</taxon>
    </lineage>
</organism>
<protein>
    <submittedName>
        <fullName evidence="1">Uncharacterized protein</fullName>
    </submittedName>
</protein>
<accession>J9FUM1</accession>
<name>J9FUM1_9ZZZZ</name>
<proteinExistence type="predicted"/>
<gene>
    <name evidence="1" type="ORF">EVA_18611</name>
</gene>
<reference evidence="1" key="1">
    <citation type="journal article" date="2012" name="PLoS ONE">
        <title>Gene sets for utilization of primary and secondary nutrition supplies in the distal gut of endangered iberian lynx.</title>
        <authorList>
            <person name="Alcaide M."/>
            <person name="Messina E."/>
            <person name="Richter M."/>
            <person name="Bargiela R."/>
            <person name="Peplies J."/>
            <person name="Huws S.A."/>
            <person name="Newbold C.J."/>
            <person name="Golyshin P.N."/>
            <person name="Simon M.A."/>
            <person name="Lopez G."/>
            <person name="Yakimov M.M."/>
            <person name="Ferrer M."/>
        </authorList>
    </citation>
    <scope>NUCLEOTIDE SEQUENCE</scope>
</reference>